<comment type="caution">
    <text evidence="1">The sequence shown here is derived from an EMBL/GenBank/DDBJ whole genome shotgun (WGS) entry which is preliminary data.</text>
</comment>
<accession>A0A0F9I3I8</accession>
<dbReference type="AlphaFoldDB" id="A0A0F9I3I8"/>
<reference evidence="1" key="1">
    <citation type="journal article" date="2015" name="Nature">
        <title>Complex archaea that bridge the gap between prokaryotes and eukaryotes.</title>
        <authorList>
            <person name="Spang A."/>
            <person name="Saw J.H."/>
            <person name="Jorgensen S.L."/>
            <person name="Zaremba-Niedzwiedzka K."/>
            <person name="Martijn J."/>
            <person name="Lind A.E."/>
            <person name="van Eijk R."/>
            <person name="Schleper C."/>
            <person name="Guy L."/>
            <person name="Ettema T.J."/>
        </authorList>
    </citation>
    <scope>NUCLEOTIDE SEQUENCE</scope>
</reference>
<gene>
    <name evidence="1" type="ORF">LCGC14_1925010</name>
</gene>
<protein>
    <submittedName>
        <fullName evidence="1">Uncharacterized protein</fullName>
    </submittedName>
</protein>
<evidence type="ECO:0000313" key="1">
    <source>
        <dbReference type="EMBL" id="KKL88410.1"/>
    </source>
</evidence>
<name>A0A0F9I3I8_9ZZZZ</name>
<organism evidence="1">
    <name type="scientific">marine sediment metagenome</name>
    <dbReference type="NCBI Taxonomy" id="412755"/>
    <lineage>
        <taxon>unclassified sequences</taxon>
        <taxon>metagenomes</taxon>
        <taxon>ecological metagenomes</taxon>
    </lineage>
</organism>
<proteinExistence type="predicted"/>
<feature type="non-terminal residue" evidence="1">
    <location>
        <position position="1"/>
    </location>
</feature>
<dbReference type="EMBL" id="LAZR01020573">
    <property type="protein sequence ID" value="KKL88410.1"/>
    <property type="molecule type" value="Genomic_DNA"/>
</dbReference>
<sequence>RCGESGRIGGAEYLFLKEEEKE</sequence>